<dbReference type="RefSeq" id="WP_207010715.1">
    <property type="nucleotide sequence ID" value="NZ_CP022295.1"/>
</dbReference>
<dbReference type="Pfam" id="PF02585">
    <property type="entry name" value="PIG-L"/>
    <property type="match status" value="1"/>
</dbReference>
<dbReference type="EMBL" id="CP022295">
    <property type="protein sequence ID" value="QSR26359.1"/>
    <property type="molecule type" value="Genomic_DNA"/>
</dbReference>
<dbReference type="PANTHER" id="PTHR12993:SF11">
    <property type="entry name" value="N-ACETYLGLUCOSAMINYL-PHOSPHATIDYLINOSITOL DE-N-ACETYLASE"/>
    <property type="match status" value="1"/>
</dbReference>
<accession>A0ABX7PK64</accession>
<evidence type="ECO:0000313" key="3">
    <source>
        <dbReference type="Proteomes" id="UP000662818"/>
    </source>
</evidence>
<protein>
    <submittedName>
        <fullName evidence="2">PIG-L family deacetylase</fullName>
    </submittedName>
</protein>
<name>A0ABX7PK64_9ACTN</name>
<dbReference type="Gene3D" id="3.40.50.10320">
    <property type="entry name" value="LmbE-like"/>
    <property type="match status" value="1"/>
</dbReference>
<gene>
    <name evidence="2" type="ORF">CFH99_12055</name>
</gene>
<proteinExistence type="predicted"/>
<keyword evidence="1" id="KW-0862">Zinc</keyword>
<dbReference type="SUPFAM" id="SSF102588">
    <property type="entry name" value="LmbE-like"/>
    <property type="match status" value="1"/>
</dbReference>
<dbReference type="InterPro" id="IPR003737">
    <property type="entry name" value="GlcNAc_PI_deacetylase-related"/>
</dbReference>
<dbReference type="Proteomes" id="UP000662818">
    <property type="component" value="Chromosome"/>
</dbReference>
<evidence type="ECO:0000256" key="1">
    <source>
        <dbReference type="ARBA" id="ARBA00022833"/>
    </source>
</evidence>
<evidence type="ECO:0000313" key="2">
    <source>
        <dbReference type="EMBL" id="QSR26359.1"/>
    </source>
</evidence>
<dbReference type="PANTHER" id="PTHR12993">
    <property type="entry name" value="N-ACETYLGLUCOSAMINYL-PHOSPHATIDYLINOSITOL DE-N-ACETYLASE-RELATED"/>
    <property type="match status" value="1"/>
</dbReference>
<sequence>MARNRTLVVVFAHPDDDAYGVAGTVALYADDPDFRFVLVLATFGEQADIPEGSPHTRETLPAVRKAEDEAAWRAVGRVPDRVEWLGMPDGGVADLPFEDVVAALTPILDEEDPAVVVTFGPDGIFGHPDHIAIGAATDEAFRRLRSPGRTGLRRLLHGAVPQSVFERWNAQRAAMGLYVFDPTQTYHMRGVPDEQIGVTVNTRAVAARVVAGLQEHRSQHHVMSDDPTDTEQWERRVGREWYVIAWPEREPGAPMLGDVFDGL</sequence>
<organism evidence="2 3">
    <name type="scientific">Nocardioides aromaticivorans</name>
    <dbReference type="NCBI Taxonomy" id="200618"/>
    <lineage>
        <taxon>Bacteria</taxon>
        <taxon>Bacillati</taxon>
        <taxon>Actinomycetota</taxon>
        <taxon>Actinomycetes</taxon>
        <taxon>Propionibacteriales</taxon>
        <taxon>Nocardioidaceae</taxon>
        <taxon>Nocardioides</taxon>
    </lineage>
</organism>
<keyword evidence="3" id="KW-1185">Reference proteome</keyword>
<reference evidence="2 3" key="1">
    <citation type="submission" date="2017-06" db="EMBL/GenBank/DDBJ databases">
        <title>Complete Genome Sequence of the Soil Carbazole-Degrading Bacterium Nocardioides aromaticivorans IC177.</title>
        <authorList>
            <person name="Vejarano F."/>
            <person name="Suzuki-Minakuchi C."/>
            <person name="Ohtsubo Y."/>
            <person name="Tsuda M."/>
            <person name="Okada K."/>
            <person name="Nojiri H."/>
        </authorList>
    </citation>
    <scope>NUCLEOTIDE SEQUENCE [LARGE SCALE GENOMIC DNA]</scope>
    <source>
        <strain evidence="2 3">IC177</strain>
    </source>
</reference>
<dbReference type="InterPro" id="IPR024078">
    <property type="entry name" value="LmbE-like_dom_sf"/>
</dbReference>